<evidence type="ECO:0000313" key="2">
    <source>
        <dbReference type="EMBL" id="SNC77649.1"/>
    </source>
</evidence>
<dbReference type="Pfam" id="PF01381">
    <property type="entry name" value="HTH_3"/>
    <property type="match status" value="1"/>
</dbReference>
<dbReference type="AlphaFoldDB" id="A0A212UHB7"/>
<reference evidence="3" key="1">
    <citation type="submission" date="2017-06" db="EMBL/GenBank/DDBJ databases">
        <authorList>
            <person name="Varghese N."/>
            <person name="Submissions S."/>
        </authorList>
    </citation>
    <scope>NUCLEOTIDE SEQUENCE [LARGE SCALE GENOMIC DNA]</scope>
    <source>
        <strain evidence="3">DSM 11116</strain>
    </source>
</reference>
<dbReference type="NCBIfam" id="TIGR03070">
    <property type="entry name" value="couple_hipB"/>
    <property type="match status" value="1"/>
</dbReference>
<protein>
    <submittedName>
        <fullName evidence="2">Transcriptional regulator, y4mF family</fullName>
    </submittedName>
</protein>
<feature type="domain" description="HTH cro/C1-type" evidence="1">
    <location>
        <begin position="12"/>
        <end position="66"/>
    </location>
</feature>
<dbReference type="EMBL" id="FYEW01000004">
    <property type="protein sequence ID" value="SNC77649.1"/>
    <property type="molecule type" value="Genomic_DNA"/>
</dbReference>
<keyword evidence="3" id="KW-1185">Reference proteome</keyword>
<dbReference type="GO" id="GO:0003677">
    <property type="term" value="F:DNA binding"/>
    <property type="evidence" value="ECO:0007669"/>
    <property type="project" value="InterPro"/>
</dbReference>
<dbReference type="SUPFAM" id="SSF47413">
    <property type="entry name" value="lambda repressor-like DNA-binding domains"/>
    <property type="match status" value="1"/>
</dbReference>
<dbReference type="InterPro" id="IPR017507">
    <property type="entry name" value="Tscrpt_reg_HipB-like"/>
</dbReference>
<gene>
    <name evidence="2" type="ORF">SAMN06265337_4248</name>
</gene>
<dbReference type="InterPro" id="IPR001387">
    <property type="entry name" value="Cro/C1-type_HTH"/>
</dbReference>
<sequence>MERMPSSLAAFVKHRRKLLQLSQPDLAAKAGVGLRFVRELEQGKATLRLDKVNLVLRLFGHELAPAPLDRTRLLETQP</sequence>
<accession>A0A212UHB7</accession>
<dbReference type="CDD" id="cd00093">
    <property type="entry name" value="HTH_XRE"/>
    <property type="match status" value="1"/>
</dbReference>
<dbReference type="Gene3D" id="1.10.260.40">
    <property type="entry name" value="lambda repressor-like DNA-binding domains"/>
    <property type="match status" value="1"/>
</dbReference>
<evidence type="ECO:0000259" key="1">
    <source>
        <dbReference type="PROSITE" id="PS50943"/>
    </source>
</evidence>
<organism evidence="2 3">
    <name type="scientific">Hymenobacter gelipurpurascens</name>
    <dbReference type="NCBI Taxonomy" id="89968"/>
    <lineage>
        <taxon>Bacteria</taxon>
        <taxon>Pseudomonadati</taxon>
        <taxon>Bacteroidota</taxon>
        <taxon>Cytophagia</taxon>
        <taxon>Cytophagales</taxon>
        <taxon>Hymenobacteraceae</taxon>
        <taxon>Hymenobacter</taxon>
    </lineage>
</organism>
<dbReference type="PROSITE" id="PS50943">
    <property type="entry name" value="HTH_CROC1"/>
    <property type="match status" value="1"/>
</dbReference>
<dbReference type="Proteomes" id="UP000198131">
    <property type="component" value="Unassembled WGS sequence"/>
</dbReference>
<name>A0A212UHB7_9BACT</name>
<dbReference type="InterPro" id="IPR010982">
    <property type="entry name" value="Lambda_DNA-bd_dom_sf"/>
</dbReference>
<evidence type="ECO:0000313" key="3">
    <source>
        <dbReference type="Proteomes" id="UP000198131"/>
    </source>
</evidence>
<proteinExistence type="predicted"/>